<dbReference type="PANTHER" id="PTHR33164">
    <property type="entry name" value="TRANSCRIPTIONAL REGULATOR, MARR FAMILY"/>
    <property type="match status" value="1"/>
</dbReference>
<name>A0A9D1GRK8_9MOLU</name>
<dbReference type="PROSITE" id="PS50995">
    <property type="entry name" value="HTH_MARR_2"/>
    <property type="match status" value="1"/>
</dbReference>
<dbReference type="InterPro" id="IPR039422">
    <property type="entry name" value="MarR/SlyA-like"/>
</dbReference>
<dbReference type="GO" id="GO:0003700">
    <property type="term" value="F:DNA-binding transcription factor activity"/>
    <property type="evidence" value="ECO:0007669"/>
    <property type="project" value="InterPro"/>
</dbReference>
<proteinExistence type="predicted"/>
<feature type="domain" description="HTH marR-type" evidence="1">
    <location>
        <begin position="1"/>
        <end position="137"/>
    </location>
</feature>
<comment type="caution">
    <text evidence="2">The sequence shown here is derived from an EMBL/GenBank/DDBJ whole genome shotgun (WGS) entry which is preliminary data.</text>
</comment>
<dbReference type="InterPro" id="IPR036390">
    <property type="entry name" value="WH_DNA-bd_sf"/>
</dbReference>
<reference evidence="2" key="2">
    <citation type="journal article" date="2021" name="PeerJ">
        <title>Extensive microbial diversity within the chicken gut microbiome revealed by metagenomics and culture.</title>
        <authorList>
            <person name="Gilroy R."/>
            <person name="Ravi A."/>
            <person name="Getino M."/>
            <person name="Pursley I."/>
            <person name="Horton D.L."/>
            <person name="Alikhan N.F."/>
            <person name="Baker D."/>
            <person name="Gharbi K."/>
            <person name="Hall N."/>
            <person name="Watson M."/>
            <person name="Adriaenssens E.M."/>
            <person name="Foster-Nyarko E."/>
            <person name="Jarju S."/>
            <person name="Secka A."/>
            <person name="Antonio M."/>
            <person name="Oren A."/>
            <person name="Chaudhuri R.R."/>
            <person name="La Ragione R."/>
            <person name="Hildebrand F."/>
            <person name="Pallen M.J."/>
        </authorList>
    </citation>
    <scope>NUCLEOTIDE SEQUENCE</scope>
    <source>
        <strain evidence="2">ChiW17-6978</strain>
    </source>
</reference>
<dbReference type="Proteomes" id="UP000886758">
    <property type="component" value="Unassembled WGS sequence"/>
</dbReference>
<accession>A0A9D1GRK8</accession>
<dbReference type="Gene3D" id="1.10.10.10">
    <property type="entry name" value="Winged helix-like DNA-binding domain superfamily/Winged helix DNA-binding domain"/>
    <property type="match status" value="1"/>
</dbReference>
<dbReference type="SMART" id="SM00347">
    <property type="entry name" value="HTH_MARR"/>
    <property type="match status" value="1"/>
</dbReference>
<gene>
    <name evidence="2" type="ORF">IAD46_04165</name>
</gene>
<evidence type="ECO:0000313" key="3">
    <source>
        <dbReference type="Proteomes" id="UP000886758"/>
    </source>
</evidence>
<dbReference type="InterPro" id="IPR036388">
    <property type="entry name" value="WH-like_DNA-bd_sf"/>
</dbReference>
<dbReference type="Pfam" id="PF01047">
    <property type="entry name" value="MarR"/>
    <property type="match status" value="1"/>
</dbReference>
<dbReference type="PANTHER" id="PTHR33164:SF43">
    <property type="entry name" value="HTH-TYPE TRANSCRIPTIONAL REPRESSOR YETL"/>
    <property type="match status" value="1"/>
</dbReference>
<organism evidence="2 3">
    <name type="scientific">Candidatus Pelethenecus faecipullorum</name>
    <dbReference type="NCBI Taxonomy" id="2840900"/>
    <lineage>
        <taxon>Bacteria</taxon>
        <taxon>Bacillati</taxon>
        <taxon>Mycoplasmatota</taxon>
        <taxon>Mollicutes</taxon>
        <taxon>Candidatus Pelethenecus</taxon>
    </lineage>
</organism>
<dbReference type="GO" id="GO:0006950">
    <property type="term" value="P:response to stress"/>
    <property type="evidence" value="ECO:0007669"/>
    <property type="project" value="TreeGrafter"/>
</dbReference>
<reference evidence="2" key="1">
    <citation type="submission" date="2020-10" db="EMBL/GenBank/DDBJ databases">
        <authorList>
            <person name="Gilroy R."/>
        </authorList>
    </citation>
    <scope>NUCLEOTIDE SEQUENCE</scope>
    <source>
        <strain evidence="2">ChiW17-6978</strain>
    </source>
</reference>
<evidence type="ECO:0000313" key="2">
    <source>
        <dbReference type="EMBL" id="HIT50203.1"/>
    </source>
</evidence>
<dbReference type="InterPro" id="IPR000835">
    <property type="entry name" value="HTH_MarR-typ"/>
</dbReference>
<dbReference type="AlphaFoldDB" id="A0A9D1GRK8"/>
<dbReference type="SUPFAM" id="SSF46785">
    <property type="entry name" value="Winged helix' DNA-binding domain"/>
    <property type="match status" value="1"/>
</dbReference>
<evidence type="ECO:0000259" key="1">
    <source>
        <dbReference type="PROSITE" id="PS50995"/>
    </source>
</evidence>
<sequence length="143" mass="16481">MDNIGQLIKQISNRLINDLNQRLKKYGITFSQLQVLLIIKDHHKMCQKDIAKKLKIKHTSLLDILKILERKGLVLRGTNEDNAKYSELFLTLEGEEVLNKLDFGKDLTQELMAETLGYASVEEMLSKFKEVLRRLEEGNPNGI</sequence>
<protein>
    <submittedName>
        <fullName evidence="2">MarR family transcriptional regulator</fullName>
    </submittedName>
</protein>
<dbReference type="EMBL" id="DVLF01000125">
    <property type="protein sequence ID" value="HIT50203.1"/>
    <property type="molecule type" value="Genomic_DNA"/>
</dbReference>